<name>A0ABU5N7D5_9MICO</name>
<evidence type="ECO:0000313" key="8">
    <source>
        <dbReference type="Proteomes" id="UP001291912"/>
    </source>
</evidence>
<sequence>MIDTDARAATDEAIARSLARVKSRATAIGGEMAALGSAIERAADGGKRFRPALVVASFRAFGGGDAGALGVYDVAAAFELLHTAFVAHDDVIDHDTVRRGIPNIGGEFRERALDTGADGAGATLLGDAAGILAGDLLLHEAQRIIALSPAAEPVRRALLDQFDDAVYVSAGGELADVGNAVAADVADSASIFAAAYNKTAVYSFSAPLRAGALLAGAPPSAVERLGSAGGRIGLAFQLVDDLIGAFGTAAAAGKDEGVDLREAKRTPLIAYARESADWARVDAAVALAHTGPVAVRQAQRLLERSGAPQRLRSVIDDTLADALRQAGDPALPTAAEHLLGDLAEQVKERIP</sequence>
<dbReference type="Pfam" id="PF00348">
    <property type="entry name" value="polyprenyl_synt"/>
    <property type="match status" value="1"/>
</dbReference>
<dbReference type="InterPro" id="IPR008949">
    <property type="entry name" value="Isoprenoid_synthase_dom_sf"/>
</dbReference>
<dbReference type="SFLD" id="SFLDS00005">
    <property type="entry name" value="Isoprenoid_Synthase_Type_I"/>
    <property type="match status" value="1"/>
</dbReference>
<reference evidence="7 8" key="1">
    <citation type="submission" date="2023-10" db="EMBL/GenBank/DDBJ databases">
        <title>Microbacterium xanthum sp. nov., isolated from seaweed.</title>
        <authorList>
            <person name="Lee S.D."/>
        </authorList>
    </citation>
    <scope>NUCLEOTIDE SEQUENCE [LARGE SCALE GENOMIC DNA]</scope>
    <source>
        <strain evidence="7 8">KCTC 19124</strain>
    </source>
</reference>
<comment type="cofactor">
    <cofactor evidence="1">
        <name>Mg(2+)</name>
        <dbReference type="ChEBI" id="CHEBI:18420"/>
    </cofactor>
</comment>
<dbReference type="PANTHER" id="PTHR12001">
    <property type="entry name" value="GERANYLGERANYL PYROPHOSPHATE SYNTHASE"/>
    <property type="match status" value="1"/>
</dbReference>
<gene>
    <name evidence="7" type="ORF">R2Q92_08880</name>
</gene>
<evidence type="ECO:0000256" key="1">
    <source>
        <dbReference type="ARBA" id="ARBA00001946"/>
    </source>
</evidence>
<evidence type="ECO:0000256" key="4">
    <source>
        <dbReference type="ARBA" id="ARBA00022723"/>
    </source>
</evidence>
<dbReference type="SUPFAM" id="SSF48576">
    <property type="entry name" value="Terpenoid synthases"/>
    <property type="match status" value="1"/>
</dbReference>
<keyword evidence="3 6" id="KW-0808">Transferase</keyword>
<dbReference type="InterPro" id="IPR000092">
    <property type="entry name" value="Polyprenyl_synt"/>
</dbReference>
<comment type="similarity">
    <text evidence="2 6">Belongs to the FPP/GGPP synthase family.</text>
</comment>
<comment type="caution">
    <text evidence="7">The sequence shown here is derived from an EMBL/GenBank/DDBJ whole genome shotgun (WGS) entry which is preliminary data.</text>
</comment>
<dbReference type="Gene3D" id="1.10.600.10">
    <property type="entry name" value="Farnesyl Diphosphate Synthase"/>
    <property type="match status" value="1"/>
</dbReference>
<keyword evidence="8" id="KW-1185">Reference proteome</keyword>
<keyword evidence="4" id="KW-0479">Metal-binding</keyword>
<protein>
    <submittedName>
        <fullName evidence="7">Polyprenyl synthetase family protein</fullName>
    </submittedName>
</protein>
<dbReference type="Proteomes" id="UP001291912">
    <property type="component" value="Unassembled WGS sequence"/>
</dbReference>
<dbReference type="PANTHER" id="PTHR12001:SF85">
    <property type="entry name" value="SHORT CHAIN ISOPRENYL DIPHOSPHATE SYNTHASE"/>
    <property type="match status" value="1"/>
</dbReference>
<accession>A0ABU5N7D5</accession>
<dbReference type="RefSeq" id="WP_194424460.1">
    <property type="nucleotide sequence ID" value="NZ_BAAAPT010000002.1"/>
</dbReference>
<evidence type="ECO:0000256" key="2">
    <source>
        <dbReference type="ARBA" id="ARBA00006706"/>
    </source>
</evidence>
<dbReference type="PROSITE" id="PS00444">
    <property type="entry name" value="POLYPRENYL_SYNTHASE_2"/>
    <property type="match status" value="1"/>
</dbReference>
<evidence type="ECO:0000256" key="6">
    <source>
        <dbReference type="RuleBase" id="RU004466"/>
    </source>
</evidence>
<keyword evidence="5" id="KW-0460">Magnesium</keyword>
<evidence type="ECO:0000256" key="5">
    <source>
        <dbReference type="ARBA" id="ARBA00022842"/>
    </source>
</evidence>
<evidence type="ECO:0000313" key="7">
    <source>
        <dbReference type="EMBL" id="MDZ8161957.1"/>
    </source>
</evidence>
<organism evidence="7 8">
    <name type="scientific">Microbacterium aquimaris</name>
    <dbReference type="NCBI Taxonomy" id="459816"/>
    <lineage>
        <taxon>Bacteria</taxon>
        <taxon>Bacillati</taxon>
        <taxon>Actinomycetota</taxon>
        <taxon>Actinomycetes</taxon>
        <taxon>Micrococcales</taxon>
        <taxon>Microbacteriaceae</taxon>
        <taxon>Microbacterium</taxon>
    </lineage>
</organism>
<evidence type="ECO:0000256" key="3">
    <source>
        <dbReference type="ARBA" id="ARBA00022679"/>
    </source>
</evidence>
<proteinExistence type="inferred from homology"/>
<dbReference type="EMBL" id="JAWJYN010000002">
    <property type="protein sequence ID" value="MDZ8161957.1"/>
    <property type="molecule type" value="Genomic_DNA"/>
</dbReference>
<dbReference type="InterPro" id="IPR033749">
    <property type="entry name" value="Polyprenyl_synt_CS"/>
</dbReference>